<organism evidence="5 6">
    <name type="scientific">Savagea faecisuis</name>
    <dbReference type="NCBI Taxonomy" id="1274803"/>
    <lineage>
        <taxon>Bacteria</taxon>
        <taxon>Bacillati</taxon>
        <taxon>Bacillota</taxon>
        <taxon>Bacilli</taxon>
        <taxon>Bacillales</taxon>
        <taxon>Caryophanaceae</taxon>
        <taxon>Savagea</taxon>
    </lineage>
</organism>
<dbReference type="InterPro" id="IPR027417">
    <property type="entry name" value="P-loop_NTPase"/>
</dbReference>
<dbReference type="PANTHER" id="PTHR43261:SF1">
    <property type="entry name" value="RIBOSOME-RELEASING FACTOR 2, MITOCHONDRIAL"/>
    <property type="match status" value="1"/>
</dbReference>
<dbReference type="InterPro" id="IPR005225">
    <property type="entry name" value="Small_GTP-bd"/>
</dbReference>
<dbReference type="Gene3D" id="3.40.50.300">
    <property type="entry name" value="P-loop containing nucleotide triphosphate hydrolases"/>
    <property type="match status" value="1"/>
</dbReference>
<reference evidence="6" key="1">
    <citation type="journal article" date="2019" name="Int. J. Syst. Evol. Microbiol.">
        <title>The Global Catalogue of Microorganisms (GCM) 10K type strain sequencing project: providing services to taxonomists for standard genome sequencing and annotation.</title>
        <authorList>
            <consortium name="The Broad Institute Genomics Platform"/>
            <consortium name="The Broad Institute Genome Sequencing Center for Infectious Disease"/>
            <person name="Wu L."/>
            <person name="Ma J."/>
        </authorList>
    </citation>
    <scope>NUCLEOTIDE SEQUENCE [LARGE SCALE GENOMIC DNA]</scope>
    <source>
        <strain evidence="6">CCUG 63563</strain>
    </source>
</reference>
<sequence>MKIINIGILAHVDAGKTTVTEGLLYKGGAINKIGRVDNGTTITDSMELERDRGITIRASTVSFNYNDTKLNIIDTPGHMDFIAEVERTLRVLDGAVLVISAKEGIQVQTKVIFNTLVKLNIPTLIFVNKIDRKGVYLDEIYTQIQEKLTSNLAIMQSVKIKDKGDFELTNVRDDKVIQSQIIEKLLDINDYLAEKYINGDVITEKEYDNVFLDEVNSCNLYPVLHGSALKDIGIDELLFAITNYL</sequence>
<evidence type="ECO:0000313" key="6">
    <source>
        <dbReference type="Proteomes" id="UP001596976"/>
    </source>
</evidence>
<dbReference type="PRINTS" id="PR01037">
    <property type="entry name" value="TCRTETOQM"/>
</dbReference>
<dbReference type="Proteomes" id="UP001596976">
    <property type="component" value="Unassembled WGS sequence"/>
</dbReference>
<dbReference type="PRINTS" id="PR00315">
    <property type="entry name" value="ELONGATNFCT"/>
</dbReference>
<dbReference type="InterPro" id="IPR031157">
    <property type="entry name" value="G_TR_CS"/>
</dbReference>
<dbReference type="CDD" id="cd04168">
    <property type="entry name" value="TetM_like"/>
    <property type="match status" value="1"/>
</dbReference>
<name>A0ABW3H4U4_9BACL</name>
<dbReference type="PANTHER" id="PTHR43261">
    <property type="entry name" value="TRANSLATION ELONGATION FACTOR G-RELATED"/>
    <property type="match status" value="1"/>
</dbReference>
<dbReference type="Pfam" id="PF00009">
    <property type="entry name" value="GTP_EFTU"/>
    <property type="match status" value="1"/>
</dbReference>
<keyword evidence="1" id="KW-0547">Nucleotide-binding</keyword>
<evidence type="ECO:0000259" key="4">
    <source>
        <dbReference type="PROSITE" id="PS51722"/>
    </source>
</evidence>
<proteinExistence type="predicted"/>
<dbReference type="EMBL" id="JBHTJF010000045">
    <property type="protein sequence ID" value="MFD0944676.1"/>
    <property type="molecule type" value="Genomic_DNA"/>
</dbReference>
<dbReference type="RefSeq" id="WP_381014405.1">
    <property type="nucleotide sequence ID" value="NZ_JBHTJF010000045.1"/>
</dbReference>
<evidence type="ECO:0000256" key="3">
    <source>
        <dbReference type="ARBA" id="ARBA00023134"/>
    </source>
</evidence>
<dbReference type="SUPFAM" id="SSF52540">
    <property type="entry name" value="P-loop containing nucleoside triphosphate hydrolases"/>
    <property type="match status" value="1"/>
</dbReference>
<gene>
    <name evidence="5" type="ORF">ACFQ0V_13075</name>
</gene>
<dbReference type="PROSITE" id="PS51722">
    <property type="entry name" value="G_TR_2"/>
    <property type="match status" value="1"/>
</dbReference>
<keyword evidence="6" id="KW-1185">Reference proteome</keyword>
<dbReference type="NCBIfam" id="TIGR00231">
    <property type="entry name" value="small_GTP"/>
    <property type="match status" value="1"/>
</dbReference>
<evidence type="ECO:0000313" key="5">
    <source>
        <dbReference type="EMBL" id="MFD0944676.1"/>
    </source>
</evidence>
<feature type="domain" description="Tr-type G" evidence="4">
    <location>
        <begin position="1"/>
        <end position="245"/>
    </location>
</feature>
<keyword evidence="3" id="KW-0342">GTP-binding</keyword>
<evidence type="ECO:0000256" key="1">
    <source>
        <dbReference type="ARBA" id="ARBA00022741"/>
    </source>
</evidence>
<keyword evidence="2" id="KW-0648">Protein biosynthesis</keyword>
<accession>A0ABW3H4U4</accession>
<protein>
    <submittedName>
        <fullName evidence="5">GTP-binding protein</fullName>
    </submittedName>
</protein>
<evidence type="ECO:0000256" key="2">
    <source>
        <dbReference type="ARBA" id="ARBA00022917"/>
    </source>
</evidence>
<dbReference type="PROSITE" id="PS00301">
    <property type="entry name" value="G_TR_1"/>
    <property type="match status" value="1"/>
</dbReference>
<comment type="caution">
    <text evidence="5">The sequence shown here is derived from an EMBL/GenBank/DDBJ whole genome shotgun (WGS) entry which is preliminary data.</text>
</comment>
<dbReference type="InterPro" id="IPR000795">
    <property type="entry name" value="T_Tr_GTP-bd_dom"/>
</dbReference>
<feature type="non-terminal residue" evidence="5">
    <location>
        <position position="245"/>
    </location>
</feature>